<accession>M6JLX3</accession>
<sequence length="63" mass="7262">MGVPTNYVSLRPFLGFKRIFYNEARVDDSGFVGIPTFEPNSDFFTPISPNPFFFPILENIRKT</sequence>
<name>M6JLX3_9LEPT</name>
<gene>
    <name evidence="1" type="ORF">LEP1GSC063_2888</name>
</gene>
<comment type="caution">
    <text evidence="1">The sequence shown here is derived from an EMBL/GenBank/DDBJ whole genome shotgun (WGS) entry which is preliminary data.</text>
</comment>
<evidence type="ECO:0000313" key="2">
    <source>
        <dbReference type="Proteomes" id="UP000012106"/>
    </source>
</evidence>
<organism evidence="1 2">
    <name type="scientific">Leptospira santarosai serovar Arenal str. MAVJ 401</name>
    <dbReference type="NCBI Taxonomy" id="1049976"/>
    <lineage>
        <taxon>Bacteria</taxon>
        <taxon>Pseudomonadati</taxon>
        <taxon>Spirochaetota</taxon>
        <taxon>Spirochaetia</taxon>
        <taxon>Leptospirales</taxon>
        <taxon>Leptospiraceae</taxon>
        <taxon>Leptospira</taxon>
    </lineage>
</organism>
<dbReference type="EMBL" id="AHMU02000065">
    <property type="protein sequence ID" value="EMN20623.1"/>
    <property type="molecule type" value="Genomic_DNA"/>
</dbReference>
<dbReference type="Proteomes" id="UP000012106">
    <property type="component" value="Unassembled WGS sequence"/>
</dbReference>
<proteinExistence type="predicted"/>
<evidence type="ECO:0000313" key="1">
    <source>
        <dbReference type="EMBL" id="EMN20623.1"/>
    </source>
</evidence>
<dbReference type="AlphaFoldDB" id="M6JLX3"/>
<protein>
    <submittedName>
        <fullName evidence="1">Uncharacterized protein</fullName>
    </submittedName>
</protein>
<reference evidence="1 2" key="1">
    <citation type="submission" date="2013-01" db="EMBL/GenBank/DDBJ databases">
        <authorList>
            <person name="Harkins D.M."/>
            <person name="Durkin A.S."/>
            <person name="Brinkac L.M."/>
            <person name="Haft D.H."/>
            <person name="Selengut J.D."/>
            <person name="Sanka R."/>
            <person name="DePew J."/>
            <person name="Purushe J."/>
            <person name="Hartskeerl R.A."/>
            <person name="Ahmed A."/>
            <person name="van der Linden H."/>
            <person name="Goris M.G.A."/>
            <person name="Vinetz J.M."/>
            <person name="Sutton G.G."/>
            <person name="Nierman W.C."/>
            <person name="Fouts D.E."/>
        </authorList>
    </citation>
    <scope>NUCLEOTIDE SEQUENCE [LARGE SCALE GENOMIC DNA]</scope>
    <source>
        <strain evidence="1 2">MAVJ 401</strain>
    </source>
</reference>